<feature type="region of interest" description="Disordered" evidence="1">
    <location>
        <begin position="45"/>
        <end position="68"/>
    </location>
</feature>
<proteinExistence type="predicted"/>
<reference evidence="2 3" key="2">
    <citation type="journal article" date="2016" name="Microb. Ecol.">
        <title>Genome Characteristics of a Novel Type I Methanotroph (Sn10-6) Isolated from a Flooded Indian Rice Field.</title>
        <authorList>
            <person name="Rahalkar M.C."/>
            <person name="Pandit P.S."/>
            <person name="Dhakephalkar P.K."/>
            <person name="Pore S."/>
            <person name="Arora P."/>
            <person name="Kapse N."/>
        </authorList>
    </citation>
    <scope>NUCLEOTIDE SEQUENCE [LARGE SCALE GENOMIC DNA]</scope>
    <source>
        <strain evidence="2 3">Sn10-6</strain>
    </source>
</reference>
<protein>
    <submittedName>
        <fullName evidence="2">Uncharacterized protein</fullName>
    </submittedName>
</protein>
<dbReference type="Proteomes" id="UP000033684">
    <property type="component" value="Unassembled WGS sequence"/>
</dbReference>
<name>A0A0F3IEB9_9GAMM</name>
<dbReference type="EMBL" id="LAJX01000291">
    <property type="protein sequence ID" value="KJV05140.1"/>
    <property type="molecule type" value="Genomic_DNA"/>
</dbReference>
<sequence length="68" mass="7826">MSDSIIQEVRNIREQHAASMDYDLDRIFADLKARQEQHAAEGWVVISPPSNPPLGDNFELQRTRFASR</sequence>
<evidence type="ECO:0000256" key="1">
    <source>
        <dbReference type="SAM" id="MobiDB-lite"/>
    </source>
</evidence>
<dbReference type="RefSeq" id="WP_045780635.1">
    <property type="nucleotide sequence ID" value="NZ_LAJX01000291.1"/>
</dbReference>
<evidence type="ECO:0000313" key="3">
    <source>
        <dbReference type="Proteomes" id="UP000033684"/>
    </source>
</evidence>
<dbReference type="AlphaFoldDB" id="A0A0F3IEB9"/>
<organism evidence="2 3">
    <name type="scientific">Methylocucumis oryzae</name>
    <dbReference type="NCBI Taxonomy" id="1632867"/>
    <lineage>
        <taxon>Bacteria</taxon>
        <taxon>Pseudomonadati</taxon>
        <taxon>Pseudomonadota</taxon>
        <taxon>Gammaproteobacteria</taxon>
        <taxon>Methylococcales</taxon>
        <taxon>Methylococcaceae</taxon>
        <taxon>Methylocucumis</taxon>
    </lineage>
</organism>
<keyword evidence="3" id="KW-1185">Reference proteome</keyword>
<dbReference type="OrthoDB" id="5772019at2"/>
<comment type="caution">
    <text evidence="2">The sequence shown here is derived from an EMBL/GenBank/DDBJ whole genome shotgun (WGS) entry which is preliminary data.</text>
</comment>
<evidence type="ECO:0000313" key="2">
    <source>
        <dbReference type="EMBL" id="KJV05140.1"/>
    </source>
</evidence>
<accession>A0A0F3IEB9</accession>
<gene>
    <name evidence="2" type="ORF">VZ94_20350</name>
</gene>
<reference evidence="3" key="1">
    <citation type="submission" date="2015-03" db="EMBL/GenBank/DDBJ databases">
        <title>Draft genome sequence of a novel methanotroph (Sn10-6) isolated from flooded ricefield rhizosphere in India.</title>
        <authorList>
            <person name="Pandit P.S."/>
            <person name="Pore S.D."/>
            <person name="Arora P."/>
            <person name="Kapse N.G."/>
            <person name="Dhakephalkar P.K."/>
            <person name="Rahalkar M.C."/>
        </authorList>
    </citation>
    <scope>NUCLEOTIDE SEQUENCE [LARGE SCALE GENOMIC DNA]</scope>
    <source>
        <strain evidence="3">Sn10-6</strain>
    </source>
</reference>